<evidence type="ECO:0000313" key="2">
    <source>
        <dbReference type="EMBL" id="SHJ25223.1"/>
    </source>
</evidence>
<dbReference type="InterPro" id="IPR036653">
    <property type="entry name" value="CinA-like_C"/>
</dbReference>
<evidence type="ECO:0000313" key="3">
    <source>
        <dbReference type="Proteomes" id="UP000184301"/>
    </source>
</evidence>
<dbReference type="NCBIfam" id="TIGR00199">
    <property type="entry name" value="PncC_domain"/>
    <property type="match status" value="1"/>
</dbReference>
<dbReference type="STRING" id="1121950.SAMN02745243_00128"/>
<dbReference type="Proteomes" id="UP000184301">
    <property type="component" value="Unassembled WGS sequence"/>
</dbReference>
<evidence type="ECO:0000259" key="1">
    <source>
        <dbReference type="Pfam" id="PF02464"/>
    </source>
</evidence>
<dbReference type="EMBL" id="FQZY01000005">
    <property type="protein sequence ID" value="SHJ25223.1"/>
    <property type="molecule type" value="Genomic_DNA"/>
</dbReference>
<sequence length="164" mass="17401">MSGLEKKGYLLEERIVEELAKRGWAITTAESCTGGLLSGTIVDVPGASDVLNEAHVTYSNEAKERVLGVSHEVLKTYGAVSSQTAQQMAEGAAHAAHADVALSTTGIAGPGGGTVDKPVGMVYIGCYVNGRVTDVECHFTGNRSEIRHSAVNRALEILWEEMNR</sequence>
<organism evidence="2 3">
    <name type="scientific">Hespellia stercorisuis DSM 15480</name>
    <dbReference type="NCBI Taxonomy" id="1121950"/>
    <lineage>
        <taxon>Bacteria</taxon>
        <taxon>Bacillati</taxon>
        <taxon>Bacillota</taxon>
        <taxon>Clostridia</taxon>
        <taxon>Lachnospirales</taxon>
        <taxon>Lachnospiraceae</taxon>
        <taxon>Hespellia</taxon>
    </lineage>
</organism>
<protein>
    <submittedName>
        <fullName evidence="2">Nicotinamide-nucleotide amidase</fullName>
    </submittedName>
</protein>
<reference evidence="2 3" key="1">
    <citation type="submission" date="2016-11" db="EMBL/GenBank/DDBJ databases">
        <authorList>
            <person name="Jaros S."/>
            <person name="Januszkiewicz K."/>
            <person name="Wedrychowicz H."/>
        </authorList>
    </citation>
    <scope>NUCLEOTIDE SEQUENCE [LARGE SCALE GENOMIC DNA]</scope>
    <source>
        <strain evidence="2 3">DSM 15480</strain>
    </source>
</reference>
<feature type="domain" description="CinA C-terminal" evidence="1">
    <location>
        <begin position="11"/>
        <end position="161"/>
    </location>
</feature>
<dbReference type="Pfam" id="PF02464">
    <property type="entry name" value="CinA"/>
    <property type="match status" value="1"/>
</dbReference>
<proteinExistence type="predicted"/>
<dbReference type="Gene3D" id="3.90.950.20">
    <property type="entry name" value="CinA-like"/>
    <property type="match status" value="1"/>
</dbReference>
<accession>A0A1M6HSS2</accession>
<dbReference type="OrthoDB" id="9801454at2"/>
<gene>
    <name evidence="2" type="ORF">SAMN02745243_00128</name>
</gene>
<dbReference type="SUPFAM" id="SSF142433">
    <property type="entry name" value="CinA-like"/>
    <property type="match status" value="1"/>
</dbReference>
<dbReference type="AlphaFoldDB" id="A0A1M6HSS2"/>
<name>A0A1M6HSS2_9FIRM</name>
<keyword evidence="3" id="KW-1185">Reference proteome</keyword>
<dbReference type="RefSeq" id="WP_073103737.1">
    <property type="nucleotide sequence ID" value="NZ_FQZY01000005.1"/>
</dbReference>
<dbReference type="InterPro" id="IPR008136">
    <property type="entry name" value="CinA_C"/>
</dbReference>